<evidence type="ECO:0000313" key="2">
    <source>
        <dbReference type="Proteomes" id="UP000095347"/>
    </source>
</evidence>
<accession>A0A1E5QBK9</accession>
<dbReference type="Proteomes" id="UP000095347">
    <property type="component" value="Unassembled WGS sequence"/>
</dbReference>
<reference evidence="2" key="1">
    <citation type="submission" date="2016-07" db="EMBL/GenBank/DDBJ databases">
        <authorList>
            <person name="Florea S."/>
            <person name="Webb J.S."/>
            <person name="Jaromczyk J."/>
            <person name="Schardl C.L."/>
        </authorList>
    </citation>
    <scope>NUCLEOTIDE SEQUENCE [LARGE SCALE GENOMIC DNA]</scope>
    <source>
        <strain evidence="2">MV-1</strain>
    </source>
</reference>
<dbReference type="EMBL" id="MCGG01000007">
    <property type="protein sequence ID" value="OEJ69410.1"/>
    <property type="molecule type" value="Genomic_DNA"/>
</dbReference>
<protein>
    <submittedName>
        <fullName evidence="1">Uncharacterized protein</fullName>
    </submittedName>
</protein>
<comment type="caution">
    <text evidence="1">The sequence shown here is derived from an EMBL/GenBank/DDBJ whole genome shotgun (WGS) entry which is preliminary data.</text>
</comment>
<proteinExistence type="predicted"/>
<dbReference type="AlphaFoldDB" id="A0A1E5QBK9"/>
<name>A0A1E5QBK9_9PROT</name>
<keyword evidence="2" id="KW-1185">Reference proteome</keyword>
<evidence type="ECO:0000313" key="1">
    <source>
        <dbReference type="EMBL" id="OEJ69410.1"/>
    </source>
</evidence>
<sequence>MGEHVSRYRFFISVSLGQSPSICAALRLGQVTGNELPACAGVARNPKLINAQRPISLKRDKERLFFMVVSRILFARSIR</sequence>
<organism evidence="1 2">
    <name type="scientific">Magnetovibrio blakemorei</name>
    <dbReference type="NCBI Taxonomy" id="28181"/>
    <lineage>
        <taxon>Bacteria</taxon>
        <taxon>Pseudomonadati</taxon>
        <taxon>Pseudomonadota</taxon>
        <taxon>Alphaproteobacteria</taxon>
        <taxon>Rhodospirillales</taxon>
        <taxon>Magnetovibrionaceae</taxon>
        <taxon>Magnetovibrio</taxon>
    </lineage>
</organism>
<gene>
    <name evidence="1" type="ORF">BEN30_03105</name>
</gene>
<dbReference type="STRING" id="28181.BEN30_03105"/>